<reference evidence="2" key="1">
    <citation type="submission" date="2021-06" db="EMBL/GenBank/DDBJ databases">
        <title>Genome Sequence of Mortierella hyaline Strain SCG-10, a Cold-Adapted, Nitrate-Reducing Fungus Isolated from Soil in Minnesota, USA.</title>
        <authorList>
            <person name="Aldossari N."/>
        </authorList>
    </citation>
    <scope>NUCLEOTIDE SEQUENCE</scope>
    <source>
        <strain evidence="2">SCG-10</strain>
    </source>
</reference>
<dbReference type="EMBL" id="JAHRHY010000008">
    <property type="protein sequence ID" value="KAG9067160.1"/>
    <property type="molecule type" value="Genomic_DNA"/>
</dbReference>
<keyword evidence="3" id="KW-1185">Reference proteome</keyword>
<feature type="compositionally biased region" description="Basic and acidic residues" evidence="1">
    <location>
        <begin position="325"/>
        <end position="344"/>
    </location>
</feature>
<dbReference type="Proteomes" id="UP000707451">
    <property type="component" value="Unassembled WGS sequence"/>
</dbReference>
<organism evidence="2 3">
    <name type="scientific">Linnemannia hyalina</name>
    <dbReference type="NCBI Taxonomy" id="64524"/>
    <lineage>
        <taxon>Eukaryota</taxon>
        <taxon>Fungi</taxon>
        <taxon>Fungi incertae sedis</taxon>
        <taxon>Mucoromycota</taxon>
        <taxon>Mortierellomycotina</taxon>
        <taxon>Mortierellomycetes</taxon>
        <taxon>Mortierellales</taxon>
        <taxon>Mortierellaceae</taxon>
        <taxon>Linnemannia</taxon>
    </lineage>
</organism>
<dbReference type="AlphaFoldDB" id="A0A9P7XTS6"/>
<evidence type="ECO:0000313" key="2">
    <source>
        <dbReference type="EMBL" id="KAG9067160.1"/>
    </source>
</evidence>
<comment type="caution">
    <text evidence="2">The sequence shown here is derived from an EMBL/GenBank/DDBJ whole genome shotgun (WGS) entry which is preliminary data.</text>
</comment>
<gene>
    <name evidence="2" type="ORF">KI688_011941</name>
</gene>
<protein>
    <submittedName>
        <fullName evidence="2">Uncharacterized protein</fullName>
    </submittedName>
</protein>
<accession>A0A9P7XTS6</accession>
<evidence type="ECO:0000256" key="1">
    <source>
        <dbReference type="SAM" id="MobiDB-lite"/>
    </source>
</evidence>
<proteinExistence type="predicted"/>
<feature type="compositionally biased region" description="Polar residues" evidence="1">
    <location>
        <begin position="249"/>
        <end position="259"/>
    </location>
</feature>
<feature type="compositionally biased region" description="Acidic residues" evidence="1">
    <location>
        <begin position="29"/>
        <end position="38"/>
    </location>
</feature>
<evidence type="ECO:0000313" key="3">
    <source>
        <dbReference type="Proteomes" id="UP000707451"/>
    </source>
</evidence>
<name>A0A9P7XTS6_9FUNG</name>
<feature type="region of interest" description="Disordered" evidence="1">
    <location>
        <begin position="1"/>
        <end position="45"/>
    </location>
</feature>
<sequence>MDSDSEGYESDVSSSSCESGTGKRAREGESDDDQDTDDERSASPTTLVLADFDACDLKTPVYSTAQTPGAAIRMLNNVALGGGSLVSPASPACSIDLEPFRMLSNYKGYKKALYHISEMATFEEDMEYVKHNEPLDKFLARVEKRAACETDPEDEDINSGPAFAATRAVAYPESESEDEHSVRNRGDLASKVFVTAIVTANYHKQRQDYGDGNTTPKAFGAGRVPDQELSVDADDFEHYNNNNNNNNNSYDDSLSGQDLSNDDNRDWGFYSDNSQETVRGYGSGDDEDEQDLDYDHEDSFGRNYKAADSANDSGHSYEDEDGDHEDGYADHRNDDKDSFEHYDEAPDGATASGLHYEDEDDYFNYKDDKDFDATNASSADVTWVASPGTASPHIAVKSLV</sequence>
<feature type="region of interest" description="Disordered" evidence="1">
    <location>
        <begin position="236"/>
        <end position="356"/>
    </location>
</feature>
<feature type="compositionally biased region" description="Acidic residues" evidence="1">
    <location>
        <begin position="284"/>
        <end position="296"/>
    </location>
</feature>
<dbReference type="OrthoDB" id="2448750at2759"/>
<feature type="compositionally biased region" description="Low complexity" evidence="1">
    <location>
        <begin position="10"/>
        <end position="22"/>
    </location>
</feature>